<dbReference type="Pfam" id="PF06075">
    <property type="entry name" value="DUF936"/>
    <property type="match status" value="1"/>
</dbReference>
<feature type="compositionally biased region" description="Low complexity" evidence="1">
    <location>
        <begin position="251"/>
        <end position="261"/>
    </location>
</feature>
<dbReference type="AlphaFoldDB" id="A0AAD8N8E2"/>
<organism evidence="4 5">
    <name type="scientific">Heracleum sosnowskyi</name>
    <dbReference type="NCBI Taxonomy" id="360622"/>
    <lineage>
        <taxon>Eukaryota</taxon>
        <taxon>Viridiplantae</taxon>
        <taxon>Streptophyta</taxon>
        <taxon>Embryophyta</taxon>
        <taxon>Tracheophyta</taxon>
        <taxon>Spermatophyta</taxon>
        <taxon>Magnoliopsida</taxon>
        <taxon>eudicotyledons</taxon>
        <taxon>Gunneridae</taxon>
        <taxon>Pentapetalae</taxon>
        <taxon>asterids</taxon>
        <taxon>campanulids</taxon>
        <taxon>Apiales</taxon>
        <taxon>Apiaceae</taxon>
        <taxon>Apioideae</taxon>
        <taxon>apioid superclade</taxon>
        <taxon>Tordylieae</taxon>
        <taxon>Tordyliinae</taxon>
        <taxon>Heracleum</taxon>
    </lineage>
</organism>
<accession>A0AAD8N8E2</accession>
<dbReference type="PANTHER" id="PTHR31928">
    <property type="entry name" value="EXPRESSED PROTEIN"/>
    <property type="match status" value="1"/>
</dbReference>
<dbReference type="InterPro" id="IPR048297">
    <property type="entry name" value="DUF936_dom_pln"/>
</dbReference>
<sequence length="730" mass="78826">MATLVGGVVLKLLQHMNTDLKVGGEYRSSLLQVISIVPALSGSELFENNGFYLKVSDSSHATYVSLPQEDVDLILSDKIQLGQFIHVEKFVASSPVPIIRGVRPVPGRHPCVGSPEDIVATHSLGFLDNNASVSKCIDKAKSPRKESSIEDVGEMDVKKCELKVDGSLKEELVVKEMPSLVRSKSQLSKLVVSLVEKKDGWVKKSSDSRSIPSSPSSCYSLPNSFEKFNNGIKQQGKIKGLERAMGRLASGGKASSVSVASPTTKNSGVGRSMKNFIEGIELGPKGLRKSWEGNLDTKGRESPRLRGSKHEMKPEARSTSVPRRSTSERLPSKEENKVQMSLKSSKAEDKVQMSTKRVTSNGEFCSPDKLVKQKTSALKKSPGDAANHGLPGNFVKISFSNKKLTDGSASWSSLPSSLAKLGKEVLRHRDVAQKAAVEAMQEASAAESVLRCLSAYSELTSSAKEDNPQPAVEQFLTLHSSLNSVNQIVGSLSKTIVVGSSPEVEENPSEEALKITSERRKQAASWIQAAVGTNLSSFSVFSKQPTSTAAACTTFPSPKSSPGNQPILLLENSSKSGSTKSQGKSRQAVSSKINNGQKAKTPPPPLPLVEWSRGMSLDEAVDLAEKLRVESQDWFLGFVERFLDAEIDVLNLSDNAQISGMLTQLKSVNDWLDGIGSSKDETEMPNISPETIDRIRKKIYDYLLTHVESAAAALGSGSQSSPTMEIKPKK</sequence>
<feature type="compositionally biased region" description="Polar residues" evidence="1">
    <location>
        <begin position="587"/>
        <end position="598"/>
    </location>
</feature>
<dbReference type="InterPro" id="IPR049172">
    <property type="entry name" value="DUF6857_pln"/>
</dbReference>
<reference evidence="4" key="1">
    <citation type="submission" date="2023-02" db="EMBL/GenBank/DDBJ databases">
        <title>Genome of toxic invasive species Heracleum sosnowskyi carries increased number of genes despite the absence of recent whole-genome duplications.</title>
        <authorList>
            <person name="Schelkunov M."/>
            <person name="Shtratnikova V."/>
            <person name="Makarenko M."/>
            <person name="Klepikova A."/>
            <person name="Omelchenko D."/>
            <person name="Novikova G."/>
            <person name="Obukhova E."/>
            <person name="Bogdanov V."/>
            <person name="Penin A."/>
            <person name="Logacheva M."/>
        </authorList>
    </citation>
    <scope>NUCLEOTIDE SEQUENCE</scope>
    <source>
        <strain evidence="4">Hsosn_3</strain>
        <tissue evidence="4">Leaf</tissue>
    </source>
</reference>
<evidence type="ECO:0000313" key="4">
    <source>
        <dbReference type="EMBL" id="KAK1400489.1"/>
    </source>
</evidence>
<gene>
    <name evidence="4" type="ORF">POM88_000094</name>
</gene>
<feature type="compositionally biased region" description="Low complexity" evidence="1">
    <location>
        <begin position="573"/>
        <end position="585"/>
    </location>
</feature>
<protein>
    <submittedName>
        <fullName evidence="4">Muscle M-line assembly protein unc-89-like</fullName>
    </submittedName>
</protein>
<proteinExistence type="predicted"/>
<dbReference type="Proteomes" id="UP001237642">
    <property type="component" value="Unassembled WGS sequence"/>
</dbReference>
<feature type="region of interest" description="Disordered" evidence="1">
    <location>
        <begin position="287"/>
        <end position="366"/>
    </location>
</feature>
<dbReference type="EMBL" id="JAUIZM010000001">
    <property type="protein sequence ID" value="KAK1400489.1"/>
    <property type="molecule type" value="Genomic_DNA"/>
</dbReference>
<feature type="compositionally biased region" description="Basic and acidic residues" evidence="1">
    <location>
        <begin position="289"/>
        <end position="316"/>
    </location>
</feature>
<feature type="domain" description="DUF936" evidence="2">
    <location>
        <begin position="4"/>
        <end position="120"/>
    </location>
</feature>
<evidence type="ECO:0000256" key="1">
    <source>
        <dbReference type="SAM" id="MobiDB-lite"/>
    </source>
</evidence>
<dbReference type="Pfam" id="PF21647">
    <property type="entry name" value="DUF6857"/>
    <property type="match status" value="1"/>
</dbReference>
<feature type="domain" description="DUF6857" evidence="3">
    <location>
        <begin position="400"/>
        <end position="714"/>
    </location>
</feature>
<feature type="region of interest" description="Disordered" evidence="1">
    <location>
        <begin position="550"/>
        <end position="605"/>
    </location>
</feature>
<evidence type="ECO:0000259" key="3">
    <source>
        <dbReference type="Pfam" id="PF21647"/>
    </source>
</evidence>
<keyword evidence="5" id="KW-1185">Reference proteome</keyword>
<feature type="compositionally biased region" description="Polar residues" evidence="1">
    <location>
        <begin position="550"/>
        <end position="564"/>
    </location>
</feature>
<feature type="compositionally biased region" description="Polar residues" evidence="1">
    <location>
        <begin position="352"/>
        <end position="363"/>
    </location>
</feature>
<dbReference type="PANTHER" id="PTHR31928:SF4">
    <property type="entry name" value="OS08G0541500 PROTEIN"/>
    <property type="match status" value="1"/>
</dbReference>
<comment type="caution">
    <text evidence="4">The sequence shown here is derived from an EMBL/GenBank/DDBJ whole genome shotgun (WGS) entry which is preliminary data.</text>
</comment>
<feature type="region of interest" description="Disordered" evidence="1">
    <location>
        <begin position="251"/>
        <end position="272"/>
    </location>
</feature>
<name>A0AAD8N8E2_9APIA</name>
<feature type="compositionally biased region" description="Basic and acidic residues" evidence="1">
    <location>
        <begin position="325"/>
        <end position="337"/>
    </location>
</feature>
<dbReference type="InterPro" id="IPR010341">
    <property type="entry name" value="DUF936_pln"/>
</dbReference>
<evidence type="ECO:0000313" key="5">
    <source>
        <dbReference type="Proteomes" id="UP001237642"/>
    </source>
</evidence>
<evidence type="ECO:0000259" key="2">
    <source>
        <dbReference type="Pfam" id="PF06075"/>
    </source>
</evidence>
<reference evidence="4" key="2">
    <citation type="submission" date="2023-05" db="EMBL/GenBank/DDBJ databases">
        <authorList>
            <person name="Schelkunov M.I."/>
        </authorList>
    </citation>
    <scope>NUCLEOTIDE SEQUENCE</scope>
    <source>
        <strain evidence="4">Hsosn_3</strain>
        <tissue evidence="4">Leaf</tissue>
    </source>
</reference>